<feature type="compositionally biased region" description="Basic and acidic residues" evidence="10">
    <location>
        <begin position="54"/>
        <end position="63"/>
    </location>
</feature>
<feature type="compositionally biased region" description="Basic and acidic residues" evidence="10">
    <location>
        <begin position="1"/>
        <end position="11"/>
    </location>
</feature>
<dbReference type="PANTHER" id="PTHR31948:SF119">
    <property type="entry name" value="ZINC-FINGER HOMEODOMAIN PROTEIN 6-LIKE"/>
    <property type="match status" value="1"/>
</dbReference>
<dbReference type="Gene3D" id="1.10.10.60">
    <property type="entry name" value="Homeodomain-like"/>
    <property type="match status" value="1"/>
</dbReference>
<dbReference type="EMBL" id="JAFEMO010000008">
    <property type="protein sequence ID" value="KAH7566399.1"/>
    <property type="molecule type" value="Genomic_DNA"/>
</dbReference>
<dbReference type="PROSITE" id="PS51523">
    <property type="entry name" value="ZF_HD_DIMER"/>
    <property type="match status" value="1"/>
</dbReference>
<feature type="compositionally biased region" description="Low complexity" evidence="10">
    <location>
        <begin position="74"/>
        <end position="94"/>
    </location>
</feature>
<dbReference type="NCBIfam" id="TIGR01566">
    <property type="entry name" value="ZF_HD_prot_N"/>
    <property type="match status" value="1"/>
</dbReference>
<accession>A0ABQ8HQ53</accession>
<evidence type="ECO:0000256" key="7">
    <source>
        <dbReference type="ARBA" id="ARBA00023155"/>
    </source>
</evidence>
<dbReference type="PANTHER" id="PTHR31948">
    <property type="entry name" value="ZINC-FINGER HOMEODOMAIN PROTEIN 2"/>
    <property type="match status" value="1"/>
</dbReference>
<dbReference type="NCBIfam" id="TIGR01565">
    <property type="entry name" value="homeo_ZF_HD"/>
    <property type="match status" value="1"/>
</dbReference>
<organism evidence="12 13">
    <name type="scientific">Xanthoceras sorbifolium</name>
    <dbReference type="NCBI Taxonomy" id="99658"/>
    <lineage>
        <taxon>Eukaryota</taxon>
        <taxon>Viridiplantae</taxon>
        <taxon>Streptophyta</taxon>
        <taxon>Embryophyta</taxon>
        <taxon>Tracheophyta</taxon>
        <taxon>Spermatophyta</taxon>
        <taxon>Magnoliopsida</taxon>
        <taxon>eudicotyledons</taxon>
        <taxon>Gunneridae</taxon>
        <taxon>Pentapetalae</taxon>
        <taxon>rosids</taxon>
        <taxon>malvids</taxon>
        <taxon>Sapindales</taxon>
        <taxon>Sapindaceae</taxon>
        <taxon>Xanthoceroideae</taxon>
        <taxon>Xanthoceras</taxon>
    </lineage>
</organism>
<dbReference type="InterPro" id="IPR006455">
    <property type="entry name" value="Homeodomain_ZF_HD"/>
</dbReference>
<evidence type="ECO:0000256" key="2">
    <source>
        <dbReference type="ARBA" id="ARBA00022723"/>
    </source>
</evidence>
<keyword evidence="3" id="KW-0863">Zinc-finger</keyword>
<comment type="caution">
    <text evidence="12">The sequence shown here is derived from an EMBL/GenBank/DDBJ whole genome shotgun (WGS) entry which is preliminary data.</text>
</comment>
<keyword evidence="6" id="KW-0238">DNA-binding</keyword>
<evidence type="ECO:0000256" key="9">
    <source>
        <dbReference type="ARBA" id="ARBA00023242"/>
    </source>
</evidence>
<evidence type="ECO:0000256" key="10">
    <source>
        <dbReference type="SAM" id="MobiDB-lite"/>
    </source>
</evidence>
<dbReference type="Proteomes" id="UP000827721">
    <property type="component" value="Unassembled WGS sequence"/>
</dbReference>
<evidence type="ECO:0000313" key="13">
    <source>
        <dbReference type="Proteomes" id="UP000827721"/>
    </source>
</evidence>
<evidence type="ECO:0000256" key="1">
    <source>
        <dbReference type="ARBA" id="ARBA00004123"/>
    </source>
</evidence>
<evidence type="ECO:0000256" key="4">
    <source>
        <dbReference type="ARBA" id="ARBA00022833"/>
    </source>
</evidence>
<reference evidence="12 13" key="1">
    <citation type="submission" date="2021-02" db="EMBL/GenBank/DDBJ databases">
        <title>Plant Genome Project.</title>
        <authorList>
            <person name="Zhang R.-G."/>
        </authorList>
    </citation>
    <scope>NUCLEOTIDE SEQUENCE [LARGE SCALE GENOMIC DNA]</scope>
    <source>
        <tissue evidence="12">Leaves</tissue>
    </source>
</reference>
<evidence type="ECO:0000256" key="8">
    <source>
        <dbReference type="ARBA" id="ARBA00023163"/>
    </source>
</evidence>
<protein>
    <recommendedName>
        <fullName evidence="11">ZF-HD dimerization-type domain-containing protein</fullName>
    </recommendedName>
</protein>
<name>A0ABQ8HQ53_9ROSI</name>
<keyword evidence="5" id="KW-0805">Transcription regulation</keyword>
<evidence type="ECO:0000256" key="6">
    <source>
        <dbReference type="ARBA" id="ARBA00023125"/>
    </source>
</evidence>
<evidence type="ECO:0000313" key="12">
    <source>
        <dbReference type="EMBL" id="KAH7566399.1"/>
    </source>
</evidence>
<dbReference type="SUPFAM" id="SSF46689">
    <property type="entry name" value="Homeodomain-like"/>
    <property type="match status" value="1"/>
</dbReference>
<proteinExistence type="predicted"/>
<keyword evidence="9" id="KW-0539">Nucleus</keyword>
<keyword evidence="4" id="KW-0862">Zinc</keyword>
<keyword evidence="7" id="KW-0371">Homeobox</keyword>
<feature type="region of interest" description="Disordered" evidence="10">
    <location>
        <begin position="232"/>
        <end position="254"/>
    </location>
</feature>
<keyword evidence="13" id="KW-1185">Reference proteome</keyword>
<comment type="subcellular location">
    <subcellularLocation>
        <location evidence="1">Nucleus</location>
    </subcellularLocation>
</comment>
<sequence length="319" mass="35905">MEVRGQEKGYNRDSTTVHGDAIFNPSSQTLDHDHHLLYHHHHQHHQLNPPPQDTHNRPIRDPDTDSDPVPAPVATTSTDRSTTPPTTRTTTHTAATATTLIIRYRECLRNHAASMGGHVVDGCGEFMPAGEEGTQEALKCAACDCHRNFHRKETDGANSYYYKKFHHRQLVAPPPPPPPFNYQQHNCRLSLGLSNSTSIAAAPVVAPLMMAFGGGGGAEAESSSDDLNMFHSNAGGQSSSVLQHRQQQPKYSKKRFRTKFNQEQKEKMMELAEKINWRIQKQDEEEVQEFCAQVGIKRQVFKVWMHNNKQQAAVKKKEM</sequence>
<gene>
    <name evidence="12" type="ORF">JRO89_XS08G0153300</name>
</gene>
<feature type="region of interest" description="Disordered" evidence="10">
    <location>
        <begin position="1"/>
        <end position="94"/>
    </location>
</feature>
<keyword evidence="2" id="KW-0479">Metal-binding</keyword>
<dbReference type="Pfam" id="PF04770">
    <property type="entry name" value="ZF-HD_dimer"/>
    <property type="match status" value="1"/>
</dbReference>
<keyword evidence="8" id="KW-0804">Transcription</keyword>
<feature type="domain" description="ZF-HD dimerization-type" evidence="11">
    <location>
        <begin position="104"/>
        <end position="153"/>
    </location>
</feature>
<evidence type="ECO:0000259" key="11">
    <source>
        <dbReference type="PROSITE" id="PS51523"/>
    </source>
</evidence>
<dbReference type="InterPro" id="IPR009057">
    <property type="entry name" value="Homeodomain-like_sf"/>
</dbReference>
<feature type="compositionally biased region" description="Polar residues" evidence="10">
    <location>
        <begin position="232"/>
        <end position="250"/>
    </location>
</feature>
<dbReference type="InterPro" id="IPR006456">
    <property type="entry name" value="ZF_HD_homeobox_Cys/His_dimer"/>
</dbReference>
<evidence type="ECO:0000256" key="3">
    <source>
        <dbReference type="ARBA" id="ARBA00022771"/>
    </source>
</evidence>
<evidence type="ECO:0000256" key="5">
    <source>
        <dbReference type="ARBA" id="ARBA00023015"/>
    </source>
</evidence>